<gene>
    <name evidence="1" type="ORF">GCM10022211_27070</name>
</gene>
<dbReference type="Proteomes" id="UP001501310">
    <property type="component" value="Unassembled WGS sequence"/>
</dbReference>
<evidence type="ECO:0000313" key="2">
    <source>
        <dbReference type="Proteomes" id="UP001501310"/>
    </source>
</evidence>
<name>A0ABP7SFH6_9SPHN</name>
<comment type="caution">
    <text evidence="1">The sequence shown here is derived from an EMBL/GenBank/DDBJ whole genome shotgun (WGS) entry which is preliminary data.</text>
</comment>
<protein>
    <submittedName>
        <fullName evidence="1">Uncharacterized protein</fullName>
    </submittedName>
</protein>
<proteinExistence type="predicted"/>
<sequence>MRFKASIRLDCLDCASARTMTGPQAVTAFGSCPLESAERRLRCSRCGGRSARLTVLPPV</sequence>
<accession>A0ABP7SFH6</accession>
<organism evidence="1 2">
    <name type="scientific">Sphingomonas humi</name>
    <dbReference type="NCBI Taxonomy" id="335630"/>
    <lineage>
        <taxon>Bacteria</taxon>
        <taxon>Pseudomonadati</taxon>
        <taxon>Pseudomonadota</taxon>
        <taxon>Alphaproteobacteria</taxon>
        <taxon>Sphingomonadales</taxon>
        <taxon>Sphingomonadaceae</taxon>
        <taxon>Sphingomonas</taxon>
    </lineage>
</organism>
<evidence type="ECO:0000313" key="1">
    <source>
        <dbReference type="EMBL" id="GAA4011011.1"/>
    </source>
</evidence>
<keyword evidence="2" id="KW-1185">Reference proteome</keyword>
<reference evidence="2" key="1">
    <citation type="journal article" date="2019" name="Int. J. Syst. Evol. Microbiol.">
        <title>The Global Catalogue of Microorganisms (GCM) 10K type strain sequencing project: providing services to taxonomists for standard genome sequencing and annotation.</title>
        <authorList>
            <consortium name="The Broad Institute Genomics Platform"/>
            <consortium name="The Broad Institute Genome Sequencing Center for Infectious Disease"/>
            <person name="Wu L."/>
            <person name="Ma J."/>
        </authorList>
    </citation>
    <scope>NUCLEOTIDE SEQUENCE [LARGE SCALE GENOMIC DNA]</scope>
    <source>
        <strain evidence="2">JCM 16603</strain>
    </source>
</reference>
<dbReference type="PROSITE" id="PS51257">
    <property type="entry name" value="PROKAR_LIPOPROTEIN"/>
    <property type="match status" value="1"/>
</dbReference>
<dbReference type="EMBL" id="BAAAZD010000002">
    <property type="protein sequence ID" value="GAA4011011.1"/>
    <property type="molecule type" value="Genomic_DNA"/>
</dbReference>